<keyword evidence="1" id="KW-1133">Transmembrane helix</keyword>
<keyword evidence="3" id="KW-1185">Reference proteome</keyword>
<dbReference type="AlphaFoldDB" id="A0A1H5XMH6"/>
<evidence type="ECO:0000313" key="3">
    <source>
        <dbReference type="Proteomes" id="UP000236745"/>
    </source>
</evidence>
<accession>A0A1H5XMH6</accession>
<dbReference type="OrthoDB" id="9950899at2"/>
<name>A0A1H5XMH6_9GAMM</name>
<evidence type="ECO:0000256" key="1">
    <source>
        <dbReference type="SAM" id="Phobius"/>
    </source>
</evidence>
<gene>
    <name evidence="2" type="ORF">SAMN05444390_1011436</name>
</gene>
<feature type="transmembrane region" description="Helical" evidence="1">
    <location>
        <begin position="58"/>
        <end position="77"/>
    </location>
</feature>
<keyword evidence="1" id="KW-0472">Membrane</keyword>
<sequence length="78" mass="8618">MIDQMTMDGVLMVSSLLTLAFALLALFMGWLSLRLLDRMGGINFKETVGRITYEPKPAAIYFGLRFVGVCVLLGMVLS</sequence>
<dbReference type="RefSeq" id="WP_146071871.1">
    <property type="nucleotide sequence ID" value="NZ_FNVQ01000001.1"/>
</dbReference>
<evidence type="ECO:0000313" key="2">
    <source>
        <dbReference type="EMBL" id="SEG12872.1"/>
    </source>
</evidence>
<keyword evidence="1" id="KW-0812">Transmembrane</keyword>
<organism evidence="2 3">
    <name type="scientific">Marinobacterium lutimaris</name>
    <dbReference type="NCBI Taxonomy" id="568106"/>
    <lineage>
        <taxon>Bacteria</taxon>
        <taxon>Pseudomonadati</taxon>
        <taxon>Pseudomonadota</taxon>
        <taxon>Gammaproteobacteria</taxon>
        <taxon>Oceanospirillales</taxon>
        <taxon>Oceanospirillaceae</taxon>
        <taxon>Marinobacterium</taxon>
    </lineage>
</organism>
<proteinExistence type="predicted"/>
<dbReference type="Proteomes" id="UP000236745">
    <property type="component" value="Unassembled WGS sequence"/>
</dbReference>
<reference evidence="2 3" key="1">
    <citation type="submission" date="2016-10" db="EMBL/GenBank/DDBJ databases">
        <authorList>
            <person name="de Groot N.N."/>
        </authorList>
    </citation>
    <scope>NUCLEOTIDE SEQUENCE [LARGE SCALE GENOMIC DNA]</scope>
    <source>
        <strain evidence="2 3">DSM 22012</strain>
    </source>
</reference>
<protein>
    <submittedName>
        <fullName evidence="2">Uncharacterized protein</fullName>
    </submittedName>
</protein>
<dbReference type="EMBL" id="FNVQ01000001">
    <property type="protein sequence ID" value="SEG12872.1"/>
    <property type="molecule type" value="Genomic_DNA"/>
</dbReference>